<evidence type="ECO:0000313" key="7">
    <source>
        <dbReference type="EMBL" id="ADB54035.1"/>
    </source>
</evidence>
<dbReference type="Pfam" id="PF12698">
    <property type="entry name" value="ABC2_membrane_3"/>
    <property type="match status" value="1"/>
</dbReference>
<protein>
    <submittedName>
        <fullName evidence="7">ABC-2 type transporter</fullName>
    </submittedName>
</protein>
<evidence type="ECO:0000256" key="5">
    <source>
        <dbReference type="SAM" id="Phobius"/>
    </source>
</evidence>
<feature type="transmembrane region" description="Helical" evidence="5">
    <location>
        <begin position="59"/>
        <end position="83"/>
    </location>
</feature>
<name>D3F0V1_CONWI</name>
<feature type="transmembrane region" description="Helical" evidence="5">
    <location>
        <begin position="223"/>
        <end position="240"/>
    </location>
</feature>
<dbReference type="PANTHER" id="PTHR43027:SF2">
    <property type="entry name" value="TRANSPORT PERMEASE PROTEIN"/>
    <property type="match status" value="1"/>
</dbReference>
<feature type="transmembrane region" description="Helical" evidence="5">
    <location>
        <begin position="30"/>
        <end position="47"/>
    </location>
</feature>
<sequence>MNGIDGIDGVTLRATLALARCELKLLWRNRLVAATALLLPLLLGLALSQNDGQFGDGGWGAVVGLQILTMLLFAVYASATTAVAARRRELVLKRLRTSELPELAILGGMLAPMVGLAIVQALLLCAMVIALGAPAPAQPLLLLVAVLGGALLCSAAALLTTRVTSTAEMAQVTTMPLFFLALGGAIWTISVPSDDVTQLMLAIPGSAVAELARCAWNGGGDPLAALAMVAVWTAVLSELAKRTFRWEPRT</sequence>
<evidence type="ECO:0000256" key="3">
    <source>
        <dbReference type="ARBA" id="ARBA00022989"/>
    </source>
</evidence>
<evidence type="ECO:0000259" key="6">
    <source>
        <dbReference type="Pfam" id="PF12698"/>
    </source>
</evidence>
<dbReference type="eggNOG" id="COG0842">
    <property type="taxonomic scope" value="Bacteria"/>
</dbReference>
<feature type="transmembrane region" description="Helical" evidence="5">
    <location>
        <begin position="103"/>
        <end position="133"/>
    </location>
</feature>
<dbReference type="GO" id="GO:0016020">
    <property type="term" value="C:membrane"/>
    <property type="evidence" value="ECO:0007669"/>
    <property type="project" value="UniProtKB-SubCell"/>
</dbReference>
<keyword evidence="2 5" id="KW-0812">Transmembrane</keyword>
<keyword evidence="3 5" id="KW-1133">Transmembrane helix</keyword>
<dbReference type="RefSeq" id="WP_012937086.1">
    <property type="nucleotide sequence ID" value="NC_013739.1"/>
</dbReference>
<dbReference type="KEGG" id="cwo:Cwoe_5631"/>
<comment type="subcellular location">
    <subcellularLocation>
        <location evidence="1">Membrane</location>
        <topology evidence="1">Multi-pass membrane protein</topology>
    </subcellularLocation>
</comment>
<keyword evidence="8" id="KW-1185">Reference proteome</keyword>
<dbReference type="Proteomes" id="UP000008229">
    <property type="component" value="Chromosome"/>
</dbReference>
<proteinExistence type="predicted"/>
<dbReference type="HOGENOM" id="CLU_039483_1_1_11"/>
<keyword evidence="4 5" id="KW-0472">Membrane</keyword>
<evidence type="ECO:0000256" key="1">
    <source>
        <dbReference type="ARBA" id="ARBA00004141"/>
    </source>
</evidence>
<feature type="transmembrane region" description="Helical" evidence="5">
    <location>
        <begin position="139"/>
        <end position="160"/>
    </location>
</feature>
<feature type="domain" description="ABC-2 type transporter transmembrane" evidence="6">
    <location>
        <begin position="63"/>
        <end position="231"/>
    </location>
</feature>
<dbReference type="EMBL" id="CP001854">
    <property type="protein sequence ID" value="ADB54035.1"/>
    <property type="molecule type" value="Genomic_DNA"/>
</dbReference>
<dbReference type="PANTHER" id="PTHR43027">
    <property type="entry name" value="DOXORUBICIN RESISTANCE ABC TRANSPORTER PERMEASE PROTEIN DRRC-RELATED"/>
    <property type="match status" value="1"/>
</dbReference>
<dbReference type="OrthoDB" id="3399482at2"/>
<evidence type="ECO:0000256" key="4">
    <source>
        <dbReference type="ARBA" id="ARBA00023136"/>
    </source>
</evidence>
<dbReference type="InterPro" id="IPR013525">
    <property type="entry name" value="ABC2_TM"/>
</dbReference>
<reference evidence="8" key="2">
    <citation type="submission" date="2010-01" db="EMBL/GenBank/DDBJ databases">
        <title>The complete genome of Conexibacter woesei DSM 14684.</title>
        <authorList>
            <consortium name="US DOE Joint Genome Institute (JGI-PGF)"/>
            <person name="Lucas S."/>
            <person name="Copeland A."/>
            <person name="Lapidus A."/>
            <person name="Glavina del Rio T."/>
            <person name="Dalin E."/>
            <person name="Tice H."/>
            <person name="Bruce D."/>
            <person name="Goodwin L."/>
            <person name="Pitluck S."/>
            <person name="Kyrpides N."/>
            <person name="Mavromatis K."/>
            <person name="Ivanova N."/>
            <person name="Mikhailova N."/>
            <person name="Chertkov O."/>
            <person name="Brettin T."/>
            <person name="Detter J.C."/>
            <person name="Han C."/>
            <person name="Larimer F."/>
            <person name="Land M."/>
            <person name="Hauser L."/>
            <person name="Markowitz V."/>
            <person name="Cheng J.-F."/>
            <person name="Hugenholtz P."/>
            <person name="Woyke T."/>
            <person name="Wu D."/>
            <person name="Pukall R."/>
            <person name="Steenblock K."/>
            <person name="Schneider S."/>
            <person name="Klenk H.-P."/>
            <person name="Eisen J.A."/>
        </authorList>
    </citation>
    <scope>NUCLEOTIDE SEQUENCE [LARGE SCALE GENOMIC DNA]</scope>
    <source>
        <strain evidence="8">DSM 14684 / CIP 108061 / JCM 11494 / NBRC 100937 / ID131577</strain>
    </source>
</reference>
<feature type="transmembrane region" description="Helical" evidence="5">
    <location>
        <begin position="172"/>
        <end position="190"/>
    </location>
</feature>
<reference evidence="7 8" key="1">
    <citation type="journal article" date="2010" name="Stand. Genomic Sci.">
        <title>Complete genome sequence of Conexibacter woesei type strain (ID131577).</title>
        <authorList>
            <person name="Pukall R."/>
            <person name="Lapidus A."/>
            <person name="Glavina Del Rio T."/>
            <person name="Copeland A."/>
            <person name="Tice H."/>
            <person name="Cheng J.-F."/>
            <person name="Lucas S."/>
            <person name="Chen F."/>
            <person name="Nolan M."/>
            <person name="Bruce D."/>
            <person name="Goodwin L."/>
            <person name="Pitluck S."/>
            <person name="Mavromatis K."/>
            <person name="Ivanova N."/>
            <person name="Ovchinnikova G."/>
            <person name="Pati A."/>
            <person name="Chen A."/>
            <person name="Palaniappan K."/>
            <person name="Land M."/>
            <person name="Hauser L."/>
            <person name="Chang Y.-J."/>
            <person name="Jeffries C.D."/>
            <person name="Chain P."/>
            <person name="Meincke L."/>
            <person name="Sims D."/>
            <person name="Brettin T."/>
            <person name="Detter J.C."/>
            <person name="Rohde M."/>
            <person name="Goeker M."/>
            <person name="Bristow J."/>
            <person name="Eisen J.A."/>
            <person name="Markowitz V."/>
            <person name="Kyrpides N.C."/>
            <person name="Klenk H.-P."/>
            <person name="Hugenholtz P."/>
        </authorList>
    </citation>
    <scope>NUCLEOTIDE SEQUENCE [LARGE SCALE GENOMIC DNA]</scope>
    <source>
        <strain evidence="8">DSM 14684 / CIP 108061 / JCM 11494 / NBRC 100937 / ID131577</strain>
    </source>
</reference>
<dbReference type="InterPro" id="IPR052902">
    <property type="entry name" value="ABC-2_transporter"/>
</dbReference>
<organism evidence="7 8">
    <name type="scientific">Conexibacter woesei (strain DSM 14684 / CCUG 47730 / CIP 108061 / JCM 11494 / NBRC 100937 / ID131577)</name>
    <dbReference type="NCBI Taxonomy" id="469383"/>
    <lineage>
        <taxon>Bacteria</taxon>
        <taxon>Bacillati</taxon>
        <taxon>Actinomycetota</taxon>
        <taxon>Thermoleophilia</taxon>
        <taxon>Solirubrobacterales</taxon>
        <taxon>Conexibacteraceae</taxon>
        <taxon>Conexibacter</taxon>
    </lineage>
</organism>
<dbReference type="AlphaFoldDB" id="D3F0V1"/>
<gene>
    <name evidence="7" type="ordered locus">Cwoe_5631</name>
</gene>
<accession>D3F0V1</accession>
<dbReference type="GO" id="GO:0140359">
    <property type="term" value="F:ABC-type transporter activity"/>
    <property type="evidence" value="ECO:0007669"/>
    <property type="project" value="InterPro"/>
</dbReference>
<evidence type="ECO:0000256" key="2">
    <source>
        <dbReference type="ARBA" id="ARBA00022692"/>
    </source>
</evidence>
<dbReference type="STRING" id="469383.Cwoe_5631"/>
<evidence type="ECO:0000313" key="8">
    <source>
        <dbReference type="Proteomes" id="UP000008229"/>
    </source>
</evidence>